<protein>
    <submittedName>
        <fullName evidence="2">G domain-containing protein</fullName>
    </submittedName>
</protein>
<dbReference type="WBParaSite" id="PS1159_v2.g9528.t1">
    <property type="protein sequence ID" value="PS1159_v2.g9528.t1"/>
    <property type="gene ID" value="PS1159_v2.g9528"/>
</dbReference>
<evidence type="ECO:0000313" key="1">
    <source>
        <dbReference type="Proteomes" id="UP000887580"/>
    </source>
</evidence>
<sequence length="706" mass="80890">MDTNTGFDAVKFAQFQQFHQQFPQFLKQVTQQPNNFQKFLPPKTVNNDATAAVSKSSTKKSLKKVKKTKTKIVKPSNPFTHFAAKEPPETKEEINILVIGETGVGKSTWINGIANYMNFNTFDEALNAKKPVCLIPMNFNLYVGEKYEKVSVNIKSTIGERDKNEAESSNGQSCTQEPKVYRYITDRFIFNLIDTPGIGDTRGVEADIENMKMVLKCLSNWNKIHGICILLKPNVPRLTLSLRYCIEELLVNFHKNSIQNISVVFTNSCNTLYRPGDTMAVLKKLLDDVKDLNQNEIKLTGSNTFCIDNEAVRLLYAHQKGAEFEKDHIKNFSKSWKHTVNETYRLFEYISELFPHFANETKATTHVRGALTKLSTILAEMNDEIQQNKKGYENQTRQLEALKSKLAENQKQDSYEGECIENTPLNYPVTVCCGPNCIETVRIPNSDKQETFHKRICCSQCPLTNVARNQIGEPNLRQCTAFGSNAFCQTCGCSWQTHMHIWYSQKRNTSKFLTNTNAEEINHLNLQIDAKSKYIAENGNKLVQLQKNYNLIFELCHPYFEFLQQNSIIPLNSAIEEYLKLSIEELEKVLQPEDDRSEIESLQKLLAIQQQQKLIATCKAKNNSDQKIDFSNYVETISNLKNHETIGQKLKETASFQKLFETFESKVVEITPILEPEFVEIKPNKEEEKDESAENITEENENNQET</sequence>
<evidence type="ECO:0000313" key="2">
    <source>
        <dbReference type="WBParaSite" id="PS1159_v2.g9528.t1"/>
    </source>
</evidence>
<reference evidence="2" key="1">
    <citation type="submission" date="2022-11" db="UniProtKB">
        <authorList>
            <consortium name="WormBaseParasite"/>
        </authorList>
    </citation>
    <scope>IDENTIFICATION</scope>
</reference>
<proteinExistence type="predicted"/>
<organism evidence="1 2">
    <name type="scientific">Panagrolaimus sp. PS1159</name>
    <dbReference type="NCBI Taxonomy" id="55785"/>
    <lineage>
        <taxon>Eukaryota</taxon>
        <taxon>Metazoa</taxon>
        <taxon>Ecdysozoa</taxon>
        <taxon>Nematoda</taxon>
        <taxon>Chromadorea</taxon>
        <taxon>Rhabditida</taxon>
        <taxon>Tylenchina</taxon>
        <taxon>Panagrolaimomorpha</taxon>
        <taxon>Panagrolaimoidea</taxon>
        <taxon>Panagrolaimidae</taxon>
        <taxon>Panagrolaimus</taxon>
    </lineage>
</organism>
<name>A0AC35GXA2_9BILA</name>
<accession>A0AC35GXA2</accession>
<dbReference type="Proteomes" id="UP000887580">
    <property type="component" value="Unplaced"/>
</dbReference>